<keyword evidence="2" id="KW-1185">Reference proteome</keyword>
<evidence type="ECO:0000313" key="2">
    <source>
        <dbReference type="Proteomes" id="UP000503550"/>
    </source>
</evidence>
<protein>
    <submittedName>
        <fullName evidence="1">Uncharacterized protein</fullName>
    </submittedName>
</protein>
<name>A0A6G6XTR5_9CAUD</name>
<sequence>MISKLREVKENNDSLFLLKFLKMMGMNQSALTRVLSCSNVVNHWTMGYRQIPVSFKRFMLVLRFIHELDLMPELMKYIKHHESQGWGSSDIKETNWLKLNDVDTGRNKRKRKC</sequence>
<gene>
    <name evidence="1" type="ORF">P46FS4_139</name>
</gene>
<reference evidence="1 2" key="1">
    <citation type="submission" date="2020-02" db="EMBL/GenBank/DDBJ databases">
        <authorList>
            <person name="Tan Y."/>
            <person name="Ma J."/>
            <person name="Li D."/>
            <person name="Gao L."/>
        </authorList>
    </citation>
    <scope>NUCLEOTIDE SEQUENCE [LARGE SCALE GENOMIC DNA]</scope>
    <source>
        <strain evidence="1 2">Salmonella sp.</strain>
    </source>
</reference>
<accession>A0A6G6XTR5</accession>
<evidence type="ECO:0000313" key="1">
    <source>
        <dbReference type="EMBL" id="QIG62205.1"/>
    </source>
</evidence>
<dbReference type="EMBL" id="MT078988">
    <property type="protein sequence ID" value="QIG62205.1"/>
    <property type="molecule type" value="Genomic_DNA"/>
</dbReference>
<organism evidence="1 2">
    <name type="scientific">Salmonella phage P46FS4</name>
    <dbReference type="NCBI Taxonomy" id="2712940"/>
    <lineage>
        <taxon>Viruses</taxon>
        <taxon>Duplodnaviria</taxon>
        <taxon>Heunggongvirae</taxon>
        <taxon>Uroviricota</taxon>
        <taxon>Caudoviricetes</taxon>
        <taxon>Pantevenvirales</taxon>
        <taxon>Ackermannviridae</taxon>
        <taxon>Aglimvirinae</taxon>
        <taxon>Agtrevirus</taxon>
        <taxon>Agtrevirus P46FS4</taxon>
    </lineage>
</organism>
<proteinExistence type="predicted"/>
<dbReference type="Proteomes" id="UP000503550">
    <property type="component" value="Segment"/>
</dbReference>